<reference evidence="5" key="1">
    <citation type="submission" date="2023-09" db="EMBL/GenBank/DDBJ databases">
        <authorList>
            <person name="Li S."/>
            <person name="Li X."/>
            <person name="Zhang C."/>
            <person name="Zhao Z."/>
        </authorList>
    </citation>
    <scope>NUCLEOTIDE SEQUENCE [LARGE SCALE GENOMIC DNA]</scope>
    <source>
        <strain evidence="5">SQ345</strain>
    </source>
</reference>
<feature type="modified residue" description="Phosphohistidine" evidence="2">
    <location>
        <position position="56"/>
    </location>
</feature>
<accession>A0ABY9TLV2</accession>
<evidence type="ECO:0000256" key="1">
    <source>
        <dbReference type="ARBA" id="ARBA00023012"/>
    </source>
</evidence>
<keyword evidence="1" id="KW-0902">Two-component regulatory system</keyword>
<evidence type="ECO:0000313" key="5">
    <source>
        <dbReference type="Proteomes" id="UP001248581"/>
    </source>
</evidence>
<evidence type="ECO:0000256" key="2">
    <source>
        <dbReference type="PROSITE-ProRule" id="PRU00110"/>
    </source>
</evidence>
<keyword evidence="5" id="KW-1185">Reference proteome</keyword>
<feature type="domain" description="HPt" evidence="3">
    <location>
        <begin position="17"/>
        <end position="119"/>
    </location>
</feature>
<dbReference type="InterPro" id="IPR008207">
    <property type="entry name" value="Sig_transdc_His_kin_Hpt_dom"/>
</dbReference>
<dbReference type="Proteomes" id="UP001248581">
    <property type="component" value="Chromosome"/>
</dbReference>
<dbReference type="EMBL" id="CP134146">
    <property type="protein sequence ID" value="WNC69813.1"/>
    <property type="molecule type" value="Genomic_DNA"/>
</dbReference>
<sequence length="119" mass="13707">MKLNISLKELKNLYDGEEEALSDLAHMFCPHAIQVMAELEGYHKHLDYYLYSKVLHQLKGCIAYLHLPELVNKIKRMEFELDSGGLSTFGARHTELQSTMSILIDKIQLEILTPSKVFK</sequence>
<dbReference type="RefSeq" id="WP_348388955.1">
    <property type="nucleotide sequence ID" value="NZ_CP134146.1"/>
</dbReference>
<dbReference type="PROSITE" id="PS50894">
    <property type="entry name" value="HPT"/>
    <property type="match status" value="1"/>
</dbReference>
<dbReference type="Gene3D" id="1.20.120.160">
    <property type="entry name" value="HPT domain"/>
    <property type="match status" value="1"/>
</dbReference>
<dbReference type="InterPro" id="IPR036641">
    <property type="entry name" value="HPT_dom_sf"/>
</dbReference>
<name>A0ABY9TLV2_9GAMM</name>
<evidence type="ECO:0000313" key="4">
    <source>
        <dbReference type="EMBL" id="WNC69813.1"/>
    </source>
</evidence>
<gene>
    <name evidence="4" type="ORF">RI845_06645</name>
</gene>
<dbReference type="SUPFAM" id="SSF47226">
    <property type="entry name" value="Histidine-containing phosphotransfer domain, HPT domain"/>
    <property type="match status" value="1"/>
</dbReference>
<organism evidence="4 5">
    <name type="scientific">Thalassotalea nanhaiensis</name>
    <dbReference type="NCBI Taxonomy" id="3065648"/>
    <lineage>
        <taxon>Bacteria</taxon>
        <taxon>Pseudomonadati</taxon>
        <taxon>Pseudomonadota</taxon>
        <taxon>Gammaproteobacteria</taxon>
        <taxon>Alteromonadales</taxon>
        <taxon>Colwelliaceae</taxon>
        <taxon>Thalassotalea</taxon>
    </lineage>
</organism>
<protein>
    <recommendedName>
        <fullName evidence="3">HPt domain-containing protein</fullName>
    </recommendedName>
</protein>
<keyword evidence="2" id="KW-0597">Phosphoprotein</keyword>
<proteinExistence type="predicted"/>
<evidence type="ECO:0000259" key="3">
    <source>
        <dbReference type="PROSITE" id="PS50894"/>
    </source>
</evidence>